<evidence type="ECO:0008006" key="4">
    <source>
        <dbReference type="Google" id="ProtNLM"/>
    </source>
</evidence>
<accession>A0A4V2DCK7</accession>
<dbReference type="Proteomes" id="UP000292855">
    <property type="component" value="Unassembled WGS sequence"/>
</dbReference>
<keyword evidence="3" id="KW-1185">Reference proteome</keyword>
<sequence length="169" mass="19911">MVRRCFYVMLFQMLITTTALFGQKLSLPEIRKDFKIGHKDEATCKKHLNALEEYADCPVERGYEAAYHMFMANHIGNPFKKMGYFKNGKKMLEEEIARNPSDIELRYIRLCIQYYIPSFLGYKGNIEEDKDFLVNNLYKLKDQKTKELIYTYLKGAKMYSEAELALLGR</sequence>
<dbReference type="OrthoDB" id="663842at2"/>
<reference evidence="2 3" key="1">
    <citation type="submission" date="2019-02" db="EMBL/GenBank/DDBJ databases">
        <authorList>
            <person name="Li Y."/>
        </authorList>
    </citation>
    <scope>NUCLEOTIDE SEQUENCE [LARGE SCALE GENOMIC DNA]</scope>
    <source>
        <strain evidence="2 3">30C10-4-7</strain>
    </source>
</reference>
<proteinExistence type="predicted"/>
<protein>
    <recommendedName>
        <fullName evidence="4">Sel1 repeat family protein</fullName>
    </recommendedName>
</protein>
<gene>
    <name evidence="2" type="ORF">EWE74_03080</name>
</gene>
<dbReference type="EMBL" id="SGIT01000001">
    <property type="protein sequence ID" value="RZF61828.1"/>
    <property type="molecule type" value="Genomic_DNA"/>
</dbReference>
<dbReference type="RefSeq" id="WP_130140057.1">
    <property type="nucleotide sequence ID" value="NZ_SGIT01000001.1"/>
</dbReference>
<feature type="chain" id="PRO_5020526299" description="Sel1 repeat family protein" evidence="1">
    <location>
        <begin position="22"/>
        <end position="169"/>
    </location>
</feature>
<feature type="signal peptide" evidence="1">
    <location>
        <begin position="1"/>
        <end position="21"/>
    </location>
</feature>
<organism evidence="2 3">
    <name type="scientific">Sphingobacterium corticibacterium</name>
    <dbReference type="NCBI Taxonomy" id="2484746"/>
    <lineage>
        <taxon>Bacteria</taxon>
        <taxon>Pseudomonadati</taxon>
        <taxon>Bacteroidota</taxon>
        <taxon>Sphingobacteriia</taxon>
        <taxon>Sphingobacteriales</taxon>
        <taxon>Sphingobacteriaceae</taxon>
        <taxon>Sphingobacterium</taxon>
    </lineage>
</organism>
<dbReference type="AlphaFoldDB" id="A0A4V2DCK7"/>
<comment type="caution">
    <text evidence="2">The sequence shown here is derived from an EMBL/GenBank/DDBJ whole genome shotgun (WGS) entry which is preliminary data.</text>
</comment>
<evidence type="ECO:0000313" key="3">
    <source>
        <dbReference type="Proteomes" id="UP000292855"/>
    </source>
</evidence>
<evidence type="ECO:0000313" key="2">
    <source>
        <dbReference type="EMBL" id="RZF61828.1"/>
    </source>
</evidence>
<evidence type="ECO:0000256" key="1">
    <source>
        <dbReference type="SAM" id="SignalP"/>
    </source>
</evidence>
<name>A0A4V2DCK7_9SPHI</name>
<keyword evidence="1" id="KW-0732">Signal</keyword>